<dbReference type="PANTHER" id="PTHR43537:SF24">
    <property type="entry name" value="GLUCONATE OPERON TRANSCRIPTIONAL REPRESSOR"/>
    <property type="match status" value="1"/>
</dbReference>
<accession>A0ABR7NNF1</accession>
<dbReference type="InterPro" id="IPR036388">
    <property type="entry name" value="WH-like_DNA-bd_sf"/>
</dbReference>
<comment type="caution">
    <text evidence="5">The sequence shown here is derived from an EMBL/GenBank/DDBJ whole genome shotgun (WGS) entry which is preliminary data.</text>
</comment>
<dbReference type="InterPro" id="IPR036390">
    <property type="entry name" value="WH_DNA-bd_sf"/>
</dbReference>
<feature type="domain" description="HTH gntR-type" evidence="4">
    <location>
        <begin position="13"/>
        <end position="80"/>
    </location>
</feature>
<evidence type="ECO:0000256" key="3">
    <source>
        <dbReference type="ARBA" id="ARBA00023163"/>
    </source>
</evidence>
<dbReference type="EMBL" id="JACRTB010000056">
    <property type="protein sequence ID" value="MBC8577829.1"/>
    <property type="molecule type" value="Genomic_DNA"/>
</dbReference>
<dbReference type="SUPFAM" id="SSF46785">
    <property type="entry name" value="Winged helix' DNA-binding domain"/>
    <property type="match status" value="1"/>
</dbReference>
<dbReference type="InterPro" id="IPR000524">
    <property type="entry name" value="Tscrpt_reg_HTH_GntR"/>
</dbReference>
<reference evidence="5 6" key="1">
    <citation type="submission" date="2020-08" db="EMBL/GenBank/DDBJ databases">
        <title>Genome public.</title>
        <authorList>
            <person name="Liu C."/>
            <person name="Sun Q."/>
        </authorList>
    </citation>
    <scope>NUCLEOTIDE SEQUENCE [LARGE SCALE GENOMIC DNA]</scope>
    <source>
        <strain evidence="5 6">BX1</strain>
    </source>
</reference>
<dbReference type="InterPro" id="IPR008920">
    <property type="entry name" value="TF_FadR/GntR_C"/>
</dbReference>
<dbReference type="InterPro" id="IPR011711">
    <property type="entry name" value="GntR_C"/>
</dbReference>
<dbReference type="SMART" id="SM00895">
    <property type="entry name" value="FCD"/>
    <property type="match status" value="1"/>
</dbReference>
<keyword evidence="6" id="KW-1185">Reference proteome</keyword>
<keyword evidence="3" id="KW-0804">Transcription</keyword>
<dbReference type="CDD" id="cd07377">
    <property type="entry name" value="WHTH_GntR"/>
    <property type="match status" value="1"/>
</dbReference>
<gene>
    <name evidence="5" type="ORF">H8717_15695</name>
</gene>
<dbReference type="PROSITE" id="PS50949">
    <property type="entry name" value="HTH_GNTR"/>
    <property type="match status" value="1"/>
</dbReference>
<proteinExistence type="predicted"/>
<dbReference type="Gene3D" id="1.10.10.10">
    <property type="entry name" value="Winged helix-like DNA-binding domain superfamily/Winged helix DNA-binding domain"/>
    <property type="match status" value="1"/>
</dbReference>
<evidence type="ECO:0000256" key="1">
    <source>
        <dbReference type="ARBA" id="ARBA00023015"/>
    </source>
</evidence>
<dbReference type="Gene3D" id="1.20.120.530">
    <property type="entry name" value="GntR ligand-binding domain-like"/>
    <property type="match status" value="1"/>
</dbReference>
<dbReference type="Pfam" id="PF00392">
    <property type="entry name" value="GntR"/>
    <property type="match status" value="1"/>
</dbReference>
<dbReference type="RefSeq" id="WP_262401175.1">
    <property type="nucleotide sequence ID" value="NZ_JACRTB010000056.1"/>
</dbReference>
<dbReference type="PANTHER" id="PTHR43537">
    <property type="entry name" value="TRANSCRIPTIONAL REGULATOR, GNTR FAMILY"/>
    <property type="match status" value="1"/>
</dbReference>
<keyword evidence="2" id="KW-0238">DNA-binding</keyword>
<dbReference type="Proteomes" id="UP000658131">
    <property type="component" value="Unassembled WGS sequence"/>
</dbReference>
<keyword evidence="1" id="KW-0805">Transcription regulation</keyword>
<name>A0ABR7NNF1_9FIRM</name>
<protein>
    <submittedName>
        <fullName evidence="5">GntR family transcriptional regulator</fullName>
    </submittedName>
</protein>
<sequence length="222" mass="25256">MPIPEQKQALQRISAKEHIYQTLREWIVDGTMRPGENINDSALAEHFEVSRTPVREALLLLATQNFVEVIPSCGTRVSQINREDALAVYEALAVLSGQATKLACEKQNVGDLEQLRALNRDFAAGVKSSADWKQMYWLDLDFHRYIFQMAANSYLADYFGQLVNHAYRYENVYFSTGIDKSSSVIEHEQIISAIQAQDRVACVQAGEDNWLGFYNSRLKNML</sequence>
<dbReference type="Pfam" id="PF07729">
    <property type="entry name" value="FCD"/>
    <property type="match status" value="1"/>
</dbReference>
<dbReference type="SMART" id="SM00345">
    <property type="entry name" value="HTH_GNTR"/>
    <property type="match status" value="1"/>
</dbReference>
<evidence type="ECO:0000256" key="2">
    <source>
        <dbReference type="ARBA" id="ARBA00023125"/>
    </source>
</evidence>
<evidence type="ECO:0000259" key="4">
    <source>
        <dbReference type="PROSITE" id="PS50949"/>
    </source>
</evidence>
<evidence type="ECO:0000313" key="5">
    <source>
        <dbReference type="EMBL" id="MBC8577829.1"/>
    </source>
</evidence>
<dbReference type="SUPFAM" id="SSF48008">
    <property type="entry name" value="GntR ligand-binding domain-like"/>
    <property type="match status" value="1"/>
</dbReference>
<organism evidence="5 6">
    <name type="scientific">Yanshouia hominis</name>
    <dbReference type="NCBI Taxonomy" id="2763673"/>
    <lineage>
        <taxon>Bacteria</taxon>
        <taxon>Bacillati</taxon>
        <taxon>Bacillota</taxon>
        <taxon>Clostridia</taxon>
        <taxon>Eubacteriales</taxon>
        <taxon>Oscillospiraceae</taxon>
        <taxon>Yanshouia</taxon>
    </lineage>
</organism>
<evidence type="ECO:0000313" key="6">
    <source>
        <dbReference type="Proteomes" id="UP000658131"/>
    </source>
</evidence>